<organism evidence="4 5">
    <name type="scientific">Chitinophaga skermanii</name>
    <dbReference type="NCBI Taxonomy" id="331697"/>
    <lineage>
        <taxon>Bacteria</taxon>
        <taxon>Pseudomonadati</taxon>
        <taxon>Bacteroidota</taxon>
        <taxon>Chitinophagia</taxon>
        <taxon>Chitinophagales</taxon>
        <taxon>Chitinophagaceae</taxon>
        <taxon>Chitinophaga</taxon>
    </lineage>
</organism>
<feature type="domain" description="N-acetyltransferase" evidence="3">
    <location>
        <begin position="1"/>
        <end position="149"/>
    </location>
</feature>
<dbReference type="EMBL" id="QLLL01000002">
    <property type="protein sequence ID" value="RAJ08902.1"/>
    <property type="molecule type" value="Genomic_DNA"/>
</dbReference>
<dbReference type="Gene3D" id="3.40.630.30">
    <property type="match status" value="1"/>
</dbReference>
<evidence type="ECO:0000313" key="4">
    <source>
        <dbReference type="EMBL" id="RAJ08902.1"/>
    </source>
</evidence>
<keyword evidence="5" id="KW-1185">Reference proteome</keyword>
<dbReference type="AlphaFoldDB" id="A0A327QZ33"/>
<dbReference type="SUPFAM" id="SSF55729">
    <property type="entry name" value="Acyl-CoA N-acyltransferases (Nat)"/>
    <property type="match status" value="1"/>
</dbReference>
<evidence type="ECO:0000259" key="3">
    <source>
        <dbReference type="PROSITE" id="PS51186"/>
    </source>
</evidence>
<proteinExistence type="predicted"/>
<sequence>MNIKLADINDLQHIVPLFNAYRVFYKQPSDITGAEAFVRERLQNGDSKIYLAFIDGKAAGFTQLYPIFSSVSMGKAWLLNDLYVDADCRKRGVGKALLDMAKALGAEQQAKWIMLQTDTTNTTAQKLYEDNDFEKDHCFTYFHTIKKEA</sequence>
<dbReference type="OrthoDB" id="9792929at2"/>
<reference evidence="4 5" key="1">
    <citation type="submission" date="2018-06" db="EMBL/GenBank/DDBJ databases">
        <title>Genomic Encyclopedia of Archaeal and Bacterial Type Strains, Phase II (KMG-II): from individual species to whole genera.</title>
        <authorList>
            <person name="Goeker M."/>
        </authorList>
    </citation>
    <scope>NUCLEOTIDE SEQUENCE [LARGE SCALE GENOMIC DNA]</scope>
    <source>
        <strain evidence="4 5">DSM 23857</strain>
    </source>
</reference>
<dbReference type="GO" id="GO:0016747">
    <property type="term" value="F:acyltransferase activity, transferring groups other than amino-acyl groups"/>
    <property type="evidence" value="ECO:0007669"/>
    <property type="project" value="InterPro"/>
</dbReference>
<dbReference type="InterPro" id="IPR050680">
    <property type="entry name" value="YpeA/RimI_acetyltransf"/>
</dbReference>
<protein>
    <submittedName>
        <fullName evidence="4">Acetyltransferase (GNAT) family protein</fullName>
    </submittedName>
</protein>
<name>A0A327QZ33_9BACT</name>
<accession>A0A327QZ33</accession>
<dbReference type="PROSITE" id="PS51186">
    <property type="entry name" value="GNAT"/>
    <property type="match status" value="1"/>
</dbReference>
<evidence type="ECO:0000256" key="1">
    <source>
        <dbReference type="ARBA" id="ARBA00022679"/>
    </source>
</evidence>
<dbReference type="CDD" id="cd04301">
    <property type="entry name" value="NAT_SF"/>
    <property type="match status" value="1"/>
</dbReference>
<dbReference type="InterPro" id="IPR016181">
    <property type="entry name" value="Acyl_CoA_acyltransferase"/>
</dbReference>
<dbReference type="PANTHER" id="PTHR43420">
    <property type="entry name" value="ACETYLTRANSFERASE"/>
    <property type="match status" value="1"/>
</dbReference>
<dbReference type="Proteomes" id="UP000249547">
    <property type="component" value="Unassembled WGS sequence"/>
</dbReference>
<comment type="caution">
    <text evidence="4">The sequence shown here is derived from an EMBL/GenBank/DDBJ whole genome shotgun (WGS) entry which is preliminary data.</text>
</comment>
<keyword evidence="2" id="KW-0012">Acyltransferase</keyword>
<dbReference type="RefSeq" id="WP_111596995.1">
    <property type="nucleotide sequence ID" value="NZ_QLLL01000002.1"/>
</dbReference>
<keyword evidence="1 4" id="KW-0808">Transferase</keyword>
<dbReference type="InterPro" id="IPR000182">
    <property type="entry name" value="GNAT_dom"/>
</dbReference>
<evidence type="ECO:0000256" key="2">
    <source>
        <dbReference type="ARBA" id="ARBA00023315"/>
    </source>
</evidence>
<gene>
    <name evidence="4" type="ORF">LX64_01557</name>
</gene>
<dbReference type="Pfam" id="PF00583">
    <property type="entry name" value="Acetyltransf_1"/>
    <property type="match status" value="1"/>
</dbReference>
<evidence type="ECO:0000313" key="5">
    <source>
        <dbReference type="Proteomes" id="UP000249547"/>
    </source>
</evidence>